<comment type="caution">
    <text evidence="1">The sequence shown here is derived from an EMBL/GenBank/DDBJ whole genome shotgun (WGS) entry which is preliminary data.</text>
</comment>
<dbReference type="AlphaFoldDB" id="A0A5J9URV1"/>
<dbReference type="EMBL" id="RWGY01000013">
    <property type="protein sequence ID" value="TVU26599.1"/>
    <property type="molecule type" value="Genomic_DNA"/>
</dbReference>
<evidence type="ECO:0000313" key="2">
    <source>
        <dbReference type="Proteomes" id="UP000324897"/>
    </source>
</evidence>
<dbReference type="Gramene" id="TVU26599">
    <property type="protein sequence ID" value="TVU26599"/>
    <property type="gene ID" value="EJB05_29153"/>
</dbReference>
<evidence type="ECO:0000313" key="1">
    <source>
        <dbReference type="EMBL" id="TVU26599.1"/>
    </source>
</evidence>
<proteinExistence type="predicted"/>
<organism evidence="1 2">
    <name type="scientific">Eragrostis curvula</name>
    <name type="common">weeping love grass</name>
    <dbReference type="NCBI Taxonomy" id="38414"/>
    <lineage>
        <taxon>Eukaryota</taxon>
        <taxon>Viridiplantae</taxon>
        <taxon>Streptophyta</taxon>
        <taxon>Embryophyta</taxon>
        <taxon>Tracheophyta</taxon>
        <taxon>Spermatophyta</taxon>
        <taxon>Magnoliopsida</taxon>
        <taxon>Liliopsida</taxon>
        <taxon>Poales</taxon>
        <taxon>Poaceae</taxon>
        <taxon>PACMAD clade</taxon>
        <taxon>Chloridoideae</taxon>
        <taxon>Eragrostideae</taxon>
        <taxon>Eragrostidinae</taxon>
        <taxon>Eragrostis</taxon>
    </lineage>
</organism>
<keyword evidence="2" id="KW-1185">Reference proteome</keyword>
<accession>A0A5J9URV1</accession>
<sequence>MISSWMCFSCGSSYPFDVWEWRKLYVIIRLFVEYCLEVGTEENDQGLECRLCGTSSIAVPERSTASKATISSLKFRVLRFLHPRKDKH</sequence>
<gene>
    <name evidence="1" type="ORF">EJB05_29153</name>
</gene>
<feature type="non-terminal residue" evidence="1">
    <location>
        <position position="88"/>
    </location>
</feature>
<protein>
    <submittedName>
        <fullName evidence="1">Uncharacterized protein</fullName>
    </submittedName>
</protein>
<reference evidence="1 2" key="1">
    <citation type="journal article" date="2019" name="Sci. Rep.">
        <title>A high-quality genome of Eragrostis curvula grass provides insights into Poaceae evolution and supports new strategies to enhance forage quality.</title>
        <authorList>
            <person name="Carballo J."/>
            <person name="Santos B.A.C.M."/>
            <person name="Zappacosta D."/>
            <person name="Garbus I."/>
            <person name="Selva J.P."/>
            <person name="Gallo C.A."/>
            <person name="Diaz A."/>
            <person name="Albertini E."/>
            <person name="Caccamo M."/>
            <person name="Echenique V."/>
        </authorList>
    </citation>
    <scope>NUCLEOTIDE SEQUENCE [LARGE SCALE GENOMIC DNA]</scope>
    <source>
        <strain evidence="2">cv. Victoria</strain>
        <tissue evidence="1">Leaf</tissue>
    </source>
</reference>
<name>A0A5J9URV1_9POAL</name>
<dbReference type="Proteomes" id="UP000324897">
    <property type="component" value="Chromosome 2"/>
</dbReference>